<dbReference type="Pfam" id="PF13704">
    <property type="entry name" value="Glyco_tranf_2_4"/>
    <property type="match status" value="1"/>
</dbReference>
<evidence type="ECO:0000313" key="2">
    <source>
        <dbReference type="Proteomes" id="UP001596353"/>
    </source>
</evidence>
<keyword evidence="1" id="KW-0328">Glycosyltransferase</keyword>
<name>A0ABW2AZF5_9RHOB</name>
<evidence type="ECO:0000313" key="1">
    <source>
        <dbReference type="EMBL" id="MFC6758751.1"/>
    </source>
</evidence>
<comment type="caution">
    <text evidence="1">The sequence shown here is derived from an EMBL/GenBank/DDBJ whole genome shotgun (WGS) entry which is preliminary data.</text>
</comment>
<sequence>MQSGKWSVVAILREPREVLERFVAWHLHQGADRIFLYFDDPEDPGIAAMGRFGDRVVVTRCTEAFWEELGVLDAVNFTKRQNAAILHAYRQIKDGWVAVVDGDELMWSRDRPLSEVLASLPESDRSVVFRPVEYVNFPQQPDRLLFRRFIDGDLLDKVFGIFAVYMNRNRGFAGHVTGKTLTRAGLEVSRAHPHWFVDAQGKRITDGSKTLDDGCALLHFYFLNYADWRRKADFRLKAFRNGRRDLLLAKMNRLVKLGRERKLRHLWSRLHQITPEQHDTMKAHDLLLELDMDMKGIVHQYFGEVEEHLRMAG</sequence>
<protein>
    <submittedName>
        <fullName evidence="1">Glycosyltransferase family 2 protein</fullName>
        <ecNumber evidence="1">2.4.-.-</ecNumber>
    </submittedName>
</protein>
<dbReference type="EMBL" id="JBHSWG010000001">
    <property type="protein sequence ID" value="MFC6758751.1"/>
    <property type="molecule type" value="Genomic_DNA"/>
</dbReference>
<reference evidence="2" key="1">
    <citation type="journal article" date="2019" name="Int. J. Syst. Evol. Microbiol.">
        <title>The Global Catalogue of Microorganisms (GCM) 10K type strain sequencing project: providing services to taxonomists for standard genome sequencing and annotation.</title>
        <authorList>
            <consortium name="The Broad Institute Genomics Platform"/>
            <consortium name="The Broad Institute Genome Sequencing Center for Infectious Disease"/>
            <person name="Wu L."/>
            <person name="Ma J."/>
        </authorList>
    </citation>
    <scope>NUCLEOTIDE SEQUENCE [LARGE SCALE GENOMIC DNA]</scope>
    <source>
        <strain evidence="2">CCUG 66188</strain>
    </source>
</reference>
<gene>
    <name evidence="1" type="ORF">ACFQFQ_03300</name>
</gene>
<accession>A0ABW2AZF5</accession>
<organism evidence="1 2">
    <name type="scientific">Sulfitobacter porphyrae</name>
    <dbReference type="NCBI Taxonomy" id="1246864"/>
    <lineage>
        <taxon>Bacteria</taxon>
        <taxon>Pseudomonadati</taxon>
        <taxon>Pseudomonadota</taxon>
        <taxon>Alphaproteobacteria</taxon>
        <taxon>Rhodobacterales</taxon>
        <taxon>Roseobacteraceae</taxon>
        <taxon>Sulfitobacter</taxon>
    </lineage>
</organism>
<dbReference type="EC" id="2.4.-.-" evidence="1"/>
<dbReference type="Proteomes" id="UP001596353">
    <property type="component" value="Unassembled WGS sequence"/>
</dbReference>
<dbReference type="GO" id="GO:0016757">
    <property type="term" value="F:glycosyltransferase activity"/>
    <property type="evidence" value="ECO:0007669"/>
    <property type="project" value="UniProtKB-KW"/>
</dbReference>
<keyword evidence="2" id="KW-1185">Reference proteome</keyword>
<keyword evidence="1" id="KW-0808">Transferase</keyword>
<proteinExistence type="predicted"/>